<sequence length="61" mass="7244">MKKNESMPSTSPKVQKDRHMRPENKDNLDSRKNEEQDVKGDDVTHNKKDHRNEKPGQHKKH</sequence>
<organism evidence="2 3">
    <name type="scientific">Niastella populi</name>
    <dbReference type="NCBI Taxonomy" id="550983"/>
    <lineage>
        <taxon>Bacteria</taxon>
        <taxon>Pseudomonadati</taxon>
        <taxon>Bacteroidota</taxon>
        <taxon>Chitinophagia</taxon>
        <taxon>Chitinophagales</taxon>
        <taxon>Chitinophagaceae</taxon>
        <taxon>Niastella</taxon>
    </lineage>
</organism>
<evidence type="ECO:0000256" key="1">
    <source>
        <dbReference type="SAM" id="MobiDB-lite"/>
    </source>
</evidence>
<accession>A0A1V9F7J9</accession>
<name>A0A1V9F7J9_9BACT</name>
<keyword evidence="3" id="KW-1185">Reference proteome</keyword>
<dbReference type="RefSeq" id="WP_081169334.1">
    <property type="nucleotide sequence ID" value="NZ_LWBP01000208.1"/>
</dbReference>
<protein>
    <submittedName>
        <fullName evidence="2">Uncharacterized protein</fullName>
    </submittedName>
</protein>
<dbReference type="OrthoDB" id="678101at2"/>
<dbReference type="Proteomes" id="UP000192276">
    <property type="component" value="Unassembled WGS sequence"/>
</dbReference>
<feature type="compositionally biased region" description="Basic and acidic residues" evidence="1">
    <location>
        <begin position="14"/>
        <end position="61"/>
    </location>
</feature>
<feature type="region of interest" description="Disordered" evidence="1">
    <location>
        <begin position="1"/>
        <end position="61"/>
    </location>
</feature>
<dbReference type="AlphaFoldDB" id="A0A1V9F7J9"/>
<comment type="caution">
    <text evidence="2">The sequence shown here is derived from an EMBL/GenBank/DDBJ whole genome shotgun (WGS) entry which is preliminary data.</text>
</comment>
<dbReference type="EMBL" id="LWBP01000208">
    <property type="protein sequence ID" value="OQP54393.1"/>
    <property type="molecule type" value="Genomic_DNA"/>
</dbReference>
<evidence type="ECO:0000313" key="3">
    <source>
        <dbReference type="Proteomes" id="UP000192276"/>
    </source>
</evidence>
<evidence type="ECO:0000313" key="2">
    <source>
        <dbReference type="EMBL" id="OQP54393.1"/>
    </source>
</evidence>
<feature type="compositionally biased region" description="Polar residues" evidence="1">
    <location>
        <begin position="1"/>
        <end position="13"/>
    </location>
</feature>
<reference evidence="3" key="1">
    <citation type="submission" date="2016-04" db="EMBL/GenBank/DDBJ databases">
        <authorList>
            <person name="Chen L."/>
            <person name="Zhuang W."/>
            <person name="Wang G."/>
        </authorList>
    </citation>
    <scope>NUCLEOTIDE SEQUENCE [LARGE SCALE GENOMIC DNA]</scope>
    <source>
        <strain evidence="3">208</strain>
    </source>
</reference>
<proteinExistence type="predicted"/>
<gene>
    <name evidence="2" type="ORF">A4R26_27940</name>
</gene>